<evidence type="ECO:0000313" key="4">
    <source>
        <dbReference type="Proteomes" id="UP000676325"/>
    </source>
</evidence>
<proteinExistence type="predicted"/>
<dbReference type="Gene3D" id="2.30.40.10">
    <property type="entry name" value="Urease, subunit C, domain 1"/>
    <property type="match status" value="1"/>
</dbReference>
<dbReference type="RefSeq" id="WP_212520697.1">
    <property type="nucleotide sequence ID" value="NZ_JAGSOH010000090.1"/>
</dbReference>
<dbReference type="GO" id="GO:0102127">
    <property type="term" value="F:8-oxoguanine deaminase activity"/>
    <property type="evidence" value="ECO:0007669"/>
    <property type="project" value="UniProtKB-EC"/>
</dbReference>
<gene>
    <name evidence="3" type="ORF">KDK95_24875</name>
</gene>
<dbReference type="AlphaFoldDB" id="A0A941EFQ0"/>
<evidence type="ECO:0000256" key="1">
    <source>
        <dbReference type="ARBA" id="ARBA00022801"/>
    </source>
</evidence>
<dbReference type="EC" id="3.5.4.32" evidence="3"/>
<dbReference type="NCBIfam" id="NF006055">
    <property type="entry name" value="PRK08203.1"/>
    <property type="match status" value="1"/>
</dbReference>
<accession>A0A941EFQ0</accession>
<dbReference type="CDD" id="cd01298">
    <property type="entry name" value="ATZ_TRZ_like"/>
    <property type="match status" value="1"/>
</dbReference>
<dbReference type="PANTHER" id="PTHR43794">
    <property type="entry name" value="AMINOHYDROLASE SSNA-RELATED"/>
    <property type="match status" value="1"/>
</dbReference>
<name>A0A941EFQ0_9ACTN</name>
<protein>
    <submittedName>
        <fullName evidence="3">8-oxoguanine deaminase</fullName>
        <ecNumber evidence="3">3.5.4.32</ecNumber>
    </submittedName>
</protein>
<dbReference type="InterPro" id="IPR032466">
    <property type="entry name" value="Metal_Hydrolase"/>
</dbReference>
<keyword evidence="4" id="KW-1185">Reference proteome</keyword>
<dbReference type="InterPro" id="IPR011059">
    <property type="entry name" value="Metal-dep_hydrolase_composite"/>
</dbReference>
<dbReference type="EMBL" id="JAGSOH010000090">
    <property type="protein sequence ID" value="MBR7829563.1"/>
    <property type="molecule type" value="Genomic_DNA"/>
</dbReference>
<dbReference type="Pfam" id="PF01979">
    <property type="entry name" value="Amidohydro_1"/>
    <property type="match status" value="1"/>
</dbReference>
<evidence type="ECO:0000313" key="3">
    <source>
        <dbReference type="EMBL" id="MBR7829563.1"/>
    </source>
</evidence>
<keyword evidence="1 3" id="KW-0378">Hydrolase</keyword>
<reference evidence="3" key="1">
    <citation type="submission" date="2021-04" db="EMBL/GenBank/DDBJ databases">
        <title>Genome based classification of Actinospica acidithermotolerans sp. nov., an actinobacterium isolated from an Indonesian hot spring.</title>
        <authorList>
            <person name="Kusuma A.B."/>
            <person name="Putra K.E."/>
            <person name="Nafisah S."/>
            <person name="Loh J."/>
            <person name="Nouioui I."/>
            <person name="Goodfellow M."/>
        </authorList>
    </citation>
    <scope>NUCLEOTIDE SEQUENCE</scope>
    <source>
        <strain evidence="3">MGRD01-02</strain>
    </source>
</reference>
<dbReference type="PANTHER" id="PTHR43794:SF11">
    <property type="entry name" value="AMIDOHYDROLASE-RELATED DOMAIN-CONTAINING PROTEIN"/>
    <property type="match status" value="1"/>
</dbReference>
<dbReference type="SUPFAM" id="SSF51338">
    <property type="entry name" value="Composite domain of metallo-dependent hydrolases"/>
    <property type="match status" value="2"/>
</dbReference>
<dbReference type="SUPFAM" id="SSF51556">
    <property type="entry name" value="Metallo-dependent hydrolases"/>
    <property type="match status" value="1"/>
</dbReference>
<dbReference type="InterPro" id="IPR006680">
    <property type="entry name" value="Amidohydro-rel"/>
</dbReference>
<sequence length="458" mass="48097">MSGTFVIENCAVATVDGRGSEYAVGYVVVSDGRIVQVGPGAAPVLQHDGARVVDGSGCLATPGLVNSHHHLYQWIFRGLARDATLFGWLTELYPRWARIDEPAVRAAARAGLGWLALSGCTTSADHHYVFPRGSGDLLGATLRAAREVGVRLDATRGSMDLGRSAGGLPPDSVVEDLDEILSASAEAVERYHDPSPGSLTRIALAPCSPFSVTDELMKQSAVLARELGVRLHTHLAETVEEDAYCREQFGVTPAEYVESLGWMGADVWFAHGVHLDDAAIARMAATGTGLAHCPSSNGRLGAGLAPIKALLNAGAPVGLGVDGAASQESGMLVEELRQSVYVSRYRALTGAADRSLDARTALYLGTAGGAKVLGRQDEIGSLAPGYCADIALWKLDGLGHADITDPVAALVFGPPAPLKLLTVHGETVVEDGELRTVDAAELARDARAAHLRMMEADR</sequence>
<comment type="caution">
    <text evidence="3">The sequence shown here is derived from an EMBL/GenBank/DDBJ whole genome shotgun (WGS) entry which is preliminary data.</text>
</comment>
<evidence type="ECO:0000259" key="2">
    <source>
        <dbReference type="Pfam" id="PF01979"/>
    </source>
</evidence>
<feature type="domain" description="Amidohydrolase-related" evidence="2">
    <location>
        <begin position="60"/>
        <end position="413"/>
    </location>
</feature>
<dbReference type="Gene3D" id="3.20.20.140">
    <property type="entry name" value="Metal-dependent hydrolases"/>
    <property type="match status" value="1"/>
</dbReference>
<dbReference type="InterPro" id="IPR050287">
    <property type="entry name" value="MTA/SAH_deaminase"/>
</dbReference>
<organism evidence="3 4">
    <name type="scientific">Actinospica acidithermotolerans</name>
    <dbReference type="NCBI Taxonomy" id="2828514"/>
    <lineage>
        <taxon>Bacteria</taxon>
        <taxon>Bacillati</taxon>
        <taxon>Actinomycetota</taxon>
        <taxon>Actinomycetes</taxon>
        <taxon>Catenulisporales</taxon>
        <taxon>Actinospicaceae</taxon>
        <taxon>Actinospica</taxon>
    </lineage>
</organism>
<dbReference type="Proteomes" id="UP000676325">
    <property type="component" value="Unassembled WGS sequence"/>
</dbReference>